<evidence type="ECO:0000313" key="7">
    <source>
        <dbReference type="EMBL" id="AKU09496.1"/>
    </source>
</evidence>
<dbReference type="SMART" id="SM00870">
    <property type="entry name" value="Asparaginase"/>
    <property type="match status" value="1"/>
</dbReference>
<dbReference type="Pfam" id="PF00710">
    <property type="entry name" value="Asparaginase"/>
    <property type="match status" value="1"/>
</dbReference>
<dbReference type="GO" id="GO:0004067">
    <property type="term" value="F:asparaginase activity"/>
    <property type="evidence" value="ECO:0007669"/>
    <property type="project" value="UniProtKB-UniRule"/>
</dbReference>
<evidence type="ECO:0000259" key="5">
    <source>
        <dbReference type="Pfam" id="PF00710"/>
    </source>
</evidence>
<dbReference type="InterPro" id="IPR020827">
    <property type="entry name" value="Asparaginase/glutaminase_AS1"/>
</dbReference>
<evidence type="ECO:0000256" key="1">
    <source>
        <dbReference type="ARBA" id="ARBA00010518"/>
    </source>
</evidence>
<proteinExistence type="inferred from homology"/>
<evidence type="ECO:0000256" key="3">
    <source>
        <dbReference type="PROSITE-ProRule" id="PRU10099"/>
    </source>
</evidence>
<comment type="similarity">
    <text evidence="1">Belongs to the asparaginase 1 family.</text>
</comment>
<sequence length="334" mass="35033">MPSVGVIATGGTIASTATENGAVPTESVQGLIQSYPFAVDEIDIQVEQVAQEPSSELTISDLVALQKRVRTVAHGVEGIVILHGTDTIEETAYFLDVVLDVDIPVVLTGAQRTHDQISPDGPANVKGSLQTVAHGHVSDGVFVFFNDQLHAARAVSKTHSSNLAAYTSGDYGLVAERTPDGLWFYRQPESLSKTIPVTEITATVELVTVSTDTGGEQISNAVDRGVDGIVVNALGLGNVPQAVATAITSAIERGVTVVVTTRCRTGAVSPVYGSDGGAKVLQEAGAFFESNLSAHKARLKLLAALSAKETDEGIRAVFDAHRYDGHGYVDTEVL</sequence>
<dbReference type="Proteomes" id="UP000066124">
    <property type="component" value="Plasmid pHG1"/>
</dbReference>
<dbReference type="InterPro" id="IPR027473">
    <property type="entry name" value="L-asparaginase_C"/>
</dbReference>
<reference evidence="8" key="1">
    <citation type="journal article" date="2015" name="J. Biotechnol.">
        <title>Complete genome sequence of Haloferax gibbonsii strain ARA6, a potential producer of polyhydroxyalkanoates and halocins isolated from Araruama, Rio de Janeiro, Brasil.</title>
        <authorList>
            <person name="Pinto L.H."/>
            <person name="D'Alincourt Carvalho-Assef A.P."/>
            <person name="Vieira R.P."/>
            <person name="Clementino M.M."/>
            <person name="Albano R.M."/>
        </authorList>
    </citation>
    <scope>NUCLEOTIDE SEQUENCE [LARGE SCALE GENOMIC DNA]</scope>
    <source>
        <strain evidence="8">ARA6</strain>
        <plasmid evidence="8">Plasmid pHG1</plasmid>
    </source>
</reference>
<dbReference type="AlphaFoldDB" id="A0A0K1IYF3"/>
<accession>A0A0K1IYF3</accession>
<evidence type="ECO:0000259" key="6">
    <source>
        <dbReference type="Pfam" id="PF17763"/>
    </source>
</evidence>
<dbReference type="InterPro" id="IPR027475">
    <property type="entry name" value="Asparaginase/glutaminase_AS2"/>
</dbReference>
<dbReference type="InterPro" id="IPR027474">
    <property type="entry name" value="L-asparaginase_N"/>
</dbReference>
<dbReference type="PANTHER" id="PTHR11707">
    <property type="entry name" value="L-ASPARAGINASE"/>
    <property type="match status" value="1"/>
</dbReference>
<dbReference type="Gene3D" id="3.40.50.40">
    <property type="match status" value="1"/>
</dbReference>
<dbReference type="PIRSF" id="PIRSF001220">
    <property type="entry name" value="L-ASNase_gatD"/>
    <property type="match status" value="1"/>
</dbReference>
<dbReference type="InterPro" id="IPR004550">
    <property type="entry name" value="AsnASE_II"/>
</dbReference>
<dbReference type="InterPro" id="IPR040919">
    <property type="entry name" value="Asparaginase_C"/>
</dbReference>
<protein>
    <submittedName>
        <fullName evidence="7">Asparaginase</fullName>
    </submittedName>
</protein>
<dbReference type="Gene3D" id="3.40.50.1170">
    <property type="entry name" value="L-asparaginase, N-terminal domain"/>
    <property type="match status" value="1"/>
</dbReference>
<dbReference type="KEGG" id="hgi:ABY42_16385"/>
<dbReference type="PANTHER" id="PTHR11707:SF28">
    <property type="entry name" value="60 KDA LYSOPHOSPHOLIPASE"/>
    <property type="match status" value="1"/>
</dbReference>
<keyword evidence="7" id="KW-0614">Plasmid</keyword>
<dbReference type="PRINTS" id="PR00139">
    <property type="entry name" value="ASNGLNASE"/>
</dbReference>
<dbReference type="PROSITE" id="PS00917">
    <property type="entry name" value="ASN_GLN_ASE_2"/>
    <property type="match status" value="1"/>
</dbReference>
<evidence type="ECO:0000256" key="4">
    <source>
        <dbReference type="PROSITE-ProRule" id="PRU10100"/>
    </source>
</evidence>
<dbReference type="InterPro" id="IPR037152">
    <property type="entry name" value="L-asparaginase_N_sf"/>
</dbReference>
<dbReference type="Pfam" id="PF17763">
    <property type="entry name" value="Asparaginase_C"/>
    <property type="match status" value="1"/>
</dbReference>
<dbReference type="CDD" id="cd08964">
    <property type="entry name" value="L-asparaginase_II"/>
    <property type="match status" value="1"/>
</dbReference>
<dbReference type="InterPro" id="IPR006034">
    <property type="entry name" value="Asparaginase/glutaminase-like"/>
</dbReference>
<evidence type="ECO:0000256" key="2">
    <source>
        <dbReference type="ARBA" id="ARBA00022801"/>
    </source>
</evidence>
<dbReference type="InterPro" id="IPR036152">
    <property type="entry name" value="Asp/glu_Ase-like_sf"/>
</dbReference>
<dbReference type="PROSITE" id="PS00144">
    <property type="entry name" value="ASN_GLN_ASE_1"/>
    <property type="match status" value="1"/>
</dbReference>
<dbReference type="SFLD" id="SFLDS00057">
    <property type="entry name" value="Glutaminase/Asparaginase"/>
    <property type="match status" value="1"/>
</dbReference>
<feature type="active site" evidence="3">
    <location>
        <position position="12"/>
    </location>
</feature>
<keyword evidence="2" id="KW-0378">Hydrolase</keyword>
<name>A0A0K1IYF3_HALGI</name>
<dbReference type="GO" id="GO:0006528">
    <property type="term" value="P:asparagine metabolic process"/>
    <property type="evidence" value="ECO:0007669"/>
    <property type="project" value="InterPro"/>
</dbReference>
<feature type="active site" evidence="4">
    <location>
        <position position="85"/>
    </location>
</feature>
<dbReference type="PROSITE" id="PS51732">
    <property type="entry name" value="ASN_GLN_ASE_3"/>
    <property type="match status" value="1"/>
</dbReference>
<dbReference type="PATRIC" id="fig|35746.4.peg.3553"/>
<dbReference type="RefSeq" id="WP_050460222.1">
    <property type="nucleotide sequence ID" value="NZ_CP011948.1"/>
</dbReference>
<evidence type="ECO:0000313" key="8">
    <source>
        <dbReference type="Proteomes" id="UP000066124"/>
    </source>
</evidence>
<feature type="domain" description="Asparaginase/glutaminase C-terminal" evidence="6">
    <location>
        <begin position="204"/>
        <end position="318"/>
    </location>
</feature>
<dbReference type="GeneID" id="25247562"/>
<dbReference type="PIRSF" id="PIRSF500176">
    <property type="entry name" value="L_ASNase"/>
    <property type="match status" value="1"/>
</dbReference>
<geneLocation type="plasmid" evidence="7 8">
    <name>pHG1</name>
</geneLocation>
<dbReference type="EMBL" id="CP011948">
    <property type="protein sequence ID" value="AKU09496.1"/>
    <property type="molecule type" value="Genomic_DNA"/>
</dbReference>
<dbReference type="SUPFAM" id="SSF53774">
    <property type="entry name" value="Glutaminase/Asparaginase"/>
    <property type="match status" value="1"/>
</dbReference>
<organism evidence="7 8">
    <name type="scientific">Haloferax gibbonsii</name>
    <dbReference type="NCBI Taxonomy" id="35746"/>
    <lineage>
        <taxon>Archaea</taxon>
        <taxon>Methanobacteriati</taxon>
        <taxon>Methanobacteriota</taxon>
        <taxon>Stenosarchaea group</taxon>
        <taxon>Halobacteria</taxon>
        <taxon>Halobacteriales</taxon>
        <taxon>Haloferacaceae</taxon>
        <taxon>Haloferax</taxon>
    </lineage>
</organism>
<feature type="domain" description="L-asparaginase N-terminal" evidence="5">
    <location>
        <begin position="4"/>
        <end position="188"/>
    </location>
</feature>
<gene>
    <name evidence="7" type="ORF">ABY42_16385</name>
</gene>